<evidence type="ECO:0000259" key="8">
    <source>
        <dbReference type="PROSITE" id="PS50125"/>
    </source>
</evidence>
<dbReference type="Gene3D" id="3.30.70.1230">
    <property type="entry name" value="Nucleotide cyclase"/>
    <property type="match status" value="1"/>
</dbReference>
<keyword evidence="3" id="KW-1003">Cell membrane</keyword>
<keyword evidence="6 7" id="KW-0472">Membrane</keyword>
<feature type="transmembrane region" description="Helical" evidence="7">
    <location>
        <begin position="407"/>
        <end position="426"/>
    </location>
</feature>
<dbReference type="SMART" id="SM00044">
    <property type="entry name" value="CYCc"/>
    <property type="match status" value="1"/>
</dbReference>
<dbReference type="GO" id="GO:0006171">
    <property type="term" value="P:cAMP biosynthetic process"/>
    <property type="evidence" value="ECO:0007669"/>
    <property type="project" value="TreeGrafter"/>
</dbReference>
<evidence type="ECO:0000256" key="3">
    <source>
        <dbReference type="ARBA" id="ARBA00022475"/>
    </source>
</evidence>
<dbReference type="PANTHER" id="PTHR43081">
    <property type="entry name" value="ADENYLATE CYCLASE, TERMINAL-DIFFERENTIATION SPECIFIC-RELATED"/>
    <property type="match status" value="1"/>
</dbReference>
<dbReference type="AlphaFoldDB" id="A0A6N6VQ28"/>
<keyword evidence="5 7" id="KW-1133">Transmembrane helix</keyword>
<sequence>MPKENIKSKRKFKYLFVPSSFKIGILITLLCLFFLIKHYSLPKNSIDIVGQLERVLYDIRFKLRGPKKLSGVVGALTADDKSIEKFGRWPFPRGIYEKAFQNLQNAGVKWIGFDVFFSEPSHRLLEESLPDLEKILISSNYNPKAFENGLAELLESSPGDISLGKSIDNFGNIVQGFFYLENDEQIKGSSYDWFNSFNRLKSSSIDFLDFPNGFSLNNYKDIISYGAITNTPIIAGKSKYMGFANNQSDSDGMIRKSILVRTIDPINKFGEKIGAPIIVPSLALSLAANYLASGVVIHFDPSGIDSIELYPTDSKKKQIKIPVYFDGLGKLLINHYGEFSKIPQISLEDAYNNKLPKDIPKILVYGGTATGTNDKRPSPFDENFDGVGHHVAIIENILTQNFMRRPISAPLIEVSLLLFTGILFSYALKYLNALKSSFFIILILATFFYIDEEYLFGQGNWYYAGMFYLQSVSIYFGITIFKYFTEEREKKKVRSAFQHYLNPAVINQLMEHPERLKLGGDKKFMTVFFSDVRGFTTISEALSPEKLTSILNEYFTPMTKIILDSNGLLDKYIGDAIMAVWGAPIPMENHADKAVASSLKMLDELEVLQKKWKSENLPFLDIGIGLNTGDMVVGNMGSDQRFDYTVLGDAVNLGARLEGINKNYGTRIICSEFTKNALKEPHKFIFRELDNIQVKGKNEPVRIFEIMRFKEMDRQKALELVRLFEEGLALYRAQNWKEAIHKFKEAIRMNDGKDPPSEEFIERCNYLKEKGLEKDWNGVWVFKTK</sequence>
<keyword evidence="10" id="KW-1185">Reference proteome</keyword>
<evidence type="ECO:0000256" key="5">
    <source>
        <dbReference type="ARBA" id="ARBA00022989"/>
    </source>
</evidence>
<evidence type="ECO:0000313" key="9">
    <source>
        <dbReference type="EMBL" id="KAB8036787.1"/>
    </source>
</evidence>
<dbReference type="InterPro" id="IPR001054">
    <property type="entry name" value="A/G_cyclase"/>
</dbReference>
<dbReference type="SMART" id="SM01080">
    <property type="entry name" value="CHASE2"/>
    <property type="match status" value="1"/>
</dbReference>
<comment type="caution">
    <text evidence="9">The sequence shown here is derived from an EMBL/GenBank/DDBJ whole genome shotgun (WGS) entry which is preliminary data.</text>
</comment>
<accession>A0A6N6VQ28</accession>
<dbReference type="EMBL" id="WFLM01000005">
    <property type="protein sequence ID" value="KAB8036787.1"/>
    <property type="molecule type" value="Genomic_DNA"/>
</dbReference>
<keyword evidence="4 7" id="KW-0812">Transmembrane</keyword>
<dbReference type="Pfam" id="PF05226">
    <property type="entry name" value="CHASE2"/>
    <property type="match status" value="1"/>
</dbReference>
<dbReference type="PANTHER" id="PTHR43081:SF1">
    <property type="entry name" value="ADENYLATE CYCLASE, TERMINAL-DIFFERENTIATION SPECIFIC"/>
    <property type="match status" value="1"/>
</dbReference>
<feature type="transmembrane region" description="Helical" evidence="7">
    <location>
        <begin position="462"/>
        <end position="484"/>
    </location>
</feature>
<feature type="transmembrane region" description="Helical" evidence="7">
    <location>
        <begin position="12"/>
        <end position="36"/>
    </location>
</feature>
<dbReference type="SUPFAM" id="SSF55073">
    <property type="entry name" value="Nucleotide cyclase"/>
    <property type="match status" value="1"/>
</dbReference>
<comment type="similarity">
    <text evidence="2">Belongs to the adenylyl cyclase class-3 family.</text>
</comment>
<dbReference type="InterPro" id="IPR007890">
    <property type="entry name" value="CHASE2"/>
</dbReference>
<feature type="domain" description="Guanylate cyclase" evidence="8">
    <location>
        <begin position="526"/>
        <end position="658"/>
    </location>
</feature>
<dbReference type="Pfam" id="PF00211">
    <property type="entry name" value="Guanylate_cyc"/>
    <property type="match status" value="1"/>
</dbReference>
<dbReference type="GO" id="GO:0030313">
    <property type="term" value="C:cell envelope"/>
    <property type="evidence" value="ECO:0007669"/>
    <property type="project" value="UniProtKB-SubCell"/>
</dbReference>
<protein>
    <submittedName>
        <fullName evidence="9">CHASE2 domain-containing protein</fullName>
    </submittedName>
</protein>
<dbReference type="RefSeq" id="WP_153421202.1">
    <property type="nucleotide sequence ID" value="NZ_WFLM01000005.1"/>
</dbReference>
<evidence type="ECO:0000256" key="1">
    <source>
        <dbReference type="ARBA" id="ARBA00004196"/>
    </source>
</evidence>
<evidence type="ECO:0000256" key="2">
    <source>
        <dbReference type="ARBA" id="ARBA00005381"/>
    </source>
</evidence>
<feature type="transmembrane region" description="Helical" evidence="7">
    <location>
        <begin position="433"/>
        <end position="450"/>
    </location>
</feature>
<dbReference type="InterPro" id="IPR050697">
    <property type="entry name" value="Adenylyl/Guanylyl_Cyclase_3/4"/>
</dbReference>
<dbReference type="PROSITE" id="PS50125">
    <property type="entry name" value="GUANYLATE_CYCLASE_2"/>
    <property type="match status" value="1"/>
</dbReference>
<dbReference type="GO" id="GO:0004016">
    <property type="term" value="F:adenylate cyclase activity"/>
    <property type="evidence" value="ECO:0007669"/>
    <property type="project" value="UniProtKB-ARBA"/>
</dbReference>
<dbReference type="InterPro" id="IPR029787">
    <property type="entry name" value="Nucleotide_cyclase"/>
</dbReference>
<dbReference type="Proteomes" id="UP000437748">
    <property type="component" value="Unassembled WGS sequence"/>
</dbReference>
<dbReference type="CDD" id="cd07302">
    <property type="entry name" value="CHD"/>
    <property type="match status" value="1"/>
</dbReference>
<evidence type="ECO:0000256" key="6">
    <source>
        <dbReference type="ARBA" id="ARBA00023136"/>
    </source>
</evidence>
<gene>
    <name evidence="9" type="ORF">GCL60_13160</name>
</gene>
<comment type="subcellular location">
    <subcellularLocation>
        <location evidence="1">Cell envelope</location>
    </subcellularLocation>
</comment>
<dbReference type="GO" id="GO:0035556">
    <property type="term" value="P:intracellular signal transduction"/>
    <property type="evidence" value="ECO:0007669"/>
    <property type="project" value="InterPro"/>
</dbReference>
<reference evidence="9 10" key="1">
    <citation type="submission" date="2019-10" db="EMBL/GenBank/DDBJ databases">
        <title>New species of Slilvanegrellaceae.</title>
        <authorList>
            <person name="Pitt A."/>
            <person name="Hahn M.W."/>
        </authorList>
    </citation>
    <scope>NUCLEOTIDE SEQUENCE [LARGE SCALE GENOMIC DNA]</scope>
    <source>
        <strain evidence="9 10">SP-Ram-0.45-NSY-1</strain>
    </source>
</reference>
<organism evidence="9 10">
    <name type="scientific">Silvanigrella paludirubra</name>
    <dbReference type="NCBI Taxonomy" id="2499159"/>
    <lineage>
        <taxon>Bacteria</taxon>
        <taxon>Pseudomonadati</taxon>
        <taxon>Bdellovibrionota</taxon>
        <taxon>Oligoflexia</taxon>
        <taxon>Silvanigrellales</taxon>
        <taxon>Silvanigrellaceae</taxon>
        <taxon>Silvanigrella</taxon>
    </lineage>
</organism>
<dbReference type="OrthoDB" id="5288193at2"/>
<evidence type="ECO:0000256" key="4">
    <source>
        <dbReference type="ARBA" id="ARBA00022692"/>
    </source>
</evidence>
<dbReference type="FunFam" id="3.30.70.1230:FF:000016">
    <property type="entry name" value="Adenylate/guanylate cyclase domain-containing protein"/>
    <property type="match status" value="1"/>
</dbReference>
<evidence type="ECO:0000313" key="10">
    <source>
        <dbReference type="Proteomes" id="UP000437748"/>
    </source>
</evidence>
<evidence type="ECO:0000256" key="7">
    <source>
        <dbReference type="SAM" id="Phobius"/>
    </source>
</evidence>
<proteinExistence type="inferred from homology"/>
<name>A0A6N6VQ28_9BACT</name>